<organism evidence="10 11">
    <name type="scientific">Rhizophagus clarus</name>
    <dbReference type="NCBI Taxonomy" id="94130"/>
    <lineage>
        <taxon>Eukaryota</taxon>
        <taxon>Fungi</taxon>
        <taxon>Fungi incertae sedis</taxon>
        <taxon>Mucoromycota</taxon>
        <taxon>Glomeromycotina</taxon>
        <taxon>Glomeromycetes</taxon>
        <taxon>Glomerales</taxon>
        <taxon>Glomeraceae</taxon>
        <taxon>Rhizophagus</taxon>
    </lineage>
</organism>
<comment type="subcellular location">
    <subcellularLocation>
        <location evidence="2">Cytoplasm</location>
        <location evidence="2">Cytoskeleton</location>
        <location evidence="2">Spindle</location>
    </subcellularLocation>
    <subcellularLocation>
        <location evidence="1">Nucleus</location>
    </subcellularLocation>
</comment>
<dbReference type="PANTHER" id="PTHR13142">
    <property type="entry name" value="INNER CENTROMERE PROTEIN"/>
    <property type="match status" value="1"/>
</dbReference>
<evidence type="ECO:0000313" key="11">
    <source>
        <dbReference type="Proteomes" id="UP000615446"/>
    </source>
</evidence>
<name>A0A8H3QQW6_9GLOM</name>
<dbReference type="GO" id="GO:0005819">
    <property type="term" value="C:spindle"/>
    <property type="evidence" value="ECO:0007669"/>
    <property type="project" value="UniProtKB-SubCell"/>
</dbReference>
<dbReference type="EMBL" id="BLAL01000178">
    <property type="protein sequence ID" value="GES88506.1"/>
    <property type="molecule type" value="Genomic_DNA"/>
</dbReference>
<feature type="domain" description="Inner centromere protein ARK-binding" evidence="9">
    <location>
        <begin position="213"/>
        <end position="265"/>
    </location>
</feature>
<reference evidence="10" key="1">
    <citation type="submission" date="2019-10" db="EMBL/GenBank/DDBJ databases">
        <title>Conservation and host-specific expression of non-tandemly repeated heterogenous ribosome RNA gene in arbuscular mycorrhizal fungi.</title>
        <authorList>
            <person name="Maeda T."/>
            <person name="Kobayashi Y."/>
            <person name="Nakagawa T."/>
            <person name="Ezawa T."/>
            <person name="Yamaguchi K."/>
            <person name="Bino T."/>
            <person name="Nishimoto Y."/>
            <person name="Shigenobu S."/>
            <person name="Kawaguchi M."/>
        </authorList>
    </citation>
    <scope>NUCLEOTIDE SEQUENCE</scope>
    <source>
        <strain evidence="10">HR1</strain>
    </source>
</reference>
<sequence length="304" mass="35415">MATVTNKLLKGSESWLAKERQKFEIFSEESFRDFSAECQKESEWLRNYLHNIIKATTIENPKKKENSNQVTFNNNEISDAASICNNTEPTRKVVIKRTPRSKLEKPEIKSLVLAAAAAKKEQEKQEKRIIKAKELEVARQRAKGKNMDLVRKKKINQVQDNGENMLYKKRYGILEQTKIPSNVQLIEQPKQFGGKIHEKTLQLDKKTVFPEDDTCDEEKVKTKHQQQRNGWEQSPELKTALIRQASIDPETIFGKISPLNADEIFRGREYRFRPRSSSADWTGLDALTEEEEFEYKVRMGFYEK</sequence>
<dbReference type="PANTHER" id="PTHR13142:SF1">
    <property type="entry name" value="INNER CENTROMERE PROTEIN"/>
    <property type="match status" value="1"/>
</dbReference>
<dbReference type="OrthoDB" id="6123at2759"/>
<evidence type="ECO:0000256" key="1">
    <source>
        <dbReference type="ARBA" id="ARBA00004123"/>
    </source>
</evidence>
<evidence type="ECO:0000256" key="8">
    <source>
        <dbReference type="SAM" id="Coils"/>
    </source>
</evidence>
<dbReference type="InterPro" id="IPR005635">
    <property type="entry name" value="Inner_centromere_prot_ARK-bd"/>
</dbReference>
<comment type="caution">
    <text evidence="10">The sequence shown here is derived from an EMBL/GenBank/DDBJ whole genome shotgun (WGS) entry which is preliminary data.</text>
</comment>
<evidence type="ECO:0000256" key="4">
    <source>
        <dbReference type="ARBA" id="ARBA00022490"/>
    </source>
</evidence>
<keyword evidence="7" id="KW-0539">Nucleus</keyword>
<gene>
    <name evidence="10" type="ORF">RCL2_001545400</name>
</gene>
<evidence type="ECO:0000256" key="5">
    <source>
        <dbReference type="ARBA" id="ARBA00022829"/>
    </source>
</evidence>
<keyword evidence="6" id="KW-0206">Cytoskeleton</keyword>
<evidence type="ECO:0000256" key="2">
    <source>
        <dbReference type="ARBA" id="ARBA00004186"/>
    </source>
</evidence>
<evidence type="ECO:0000256" key="6">
    <source>
        <dbReference type="ARBA" id="ARBA00023212"/>
    </source>
</evidence>
<dbReference type="Pfam" id="PF03941">
    <property type="entry name" value="INCENP_ARK-bind"/>
    <property type="match status" value="1"/>
</dbReference>
<proteinExistence type="inferred from homology"/>
<feature type="coiled-coil region" evidence="8">
    <location>
        <begin position="108"/>
        <end position="152"/>
    </location>
</feature>
<dbReference type="Proteomes" id="UP000615446">
    <property type="component" value="Unassembled WGS sequence"/>
</dbReference>
<evidence type="ECO:0000313" key="10">
    <source>
        <dbReference type="EMBL" id="GES88506.1"/>
    </source>
</evidence>
<comment type="similarity">
    <text evidence="3">Belongs to the INCENP family.</text>
</comment>
<evidence type="ECO:0000259" key="9">
    <source>
        <dbReference type="Pfam" id="PF03941"/>
    </source>
</evidence>
<evidence type="ECO:0000256" key="7">
    <source>
        <dbReference type="ARBA" id="ARBA00023242"/>
    </source>
</evidence>
<dbReference type="AlphaFoldDB" id="A0A8H3QQW6"/>
<keyword evidence="4" id="KW-0963">Cytoplasm</keyword>
<keyword evidence="8" id="KW-0175">Coiled coil</keyword>
<keyword evidence="5" id="KW-0159">Chromosome partition</keyword>
<evidence type="ECO:0000256" key="3">
    <source>
        <dbReference type="ARBA" id="ARBA00010042"/>
    </source>
</evidence>
<accession>A0A8H3QQW6</accession>
<dbReference type="GO" id="GO:0005634">
    <property type="term" value="C:nucleus"/>
    <property type="evidence" value="ECO:0007669"/>
    <property type="project" value="UniProtKB-SubCell"/>
</dbReference>
<protein>
    <recommendedName>
        <fullName evidence="9">Inner centromere protein ARK-binding domain-containing protein</fullName>
    </recommendedName>
</protein>
<dbReference type="GO" id="GO:0007059">
    <property type="term" value="P:chromosome segregation"/>
    <property type="evidence" value="ECO:0007669"/>
    <property type="project" value="UniProtKB-KW"/>
</dbReference>